<reference evidence="1 2" key="1">
    <citation type="submission" date="2018-03" db="EMBL/GenBank/DDBJ databases">
        <authorList>
            <person name="Fogelqvist J."/>
        </authorList>
    </citation>
    <scope>NUCLEOTIDE SEQUENCE [LARGE SCALE GENOMIC DNA]</scope>
</reference>
<name>A0A3P3Y8U5_PLABS</name>
<geneLocation type="mitochondrion" evidence="1"/>
<dbReference type="AlphaFoldDB" id="A0A3P3Y8U5"/>
<organism evidence="1 2">
    <name type="scientific">Plasmodiophora brassicae</name>
    <name type="common">Clubroot disease agent</name>
    <dbReference type="NCBI Taxonomy" id="37360"/>
    <lineage>
        <taxon>Eukaryota</taxon>
        <taxon>Sar</taxon>
        <taxon>Rhizaria</taxon>
        <taxon>Endomyxa</taxon>
        <taxon>Phytomyxea</taxon>
        <taxon>Plasmodiophorida</taxon>
        <taxon>Plasmodiophoridae</taxon>
        <taxon>Plasmodiophora</taxon>
    </lineage>
</organism>
<sequence>MPNNGTAPCGTPYCFMKAWRQMTIGMPSDPGSAYCEVVCLRHEIAFLDEQTAMFVSHHTQHVDTTTAAAAAVHRSKSALELTTFVVSRPFNLLLLWPRQCLMVDFVRSRPQHDVRMNGSTSTAVIVASSPTAWRLRLAHEDAHYLVPCALATAPED</sequence>
<dbReference type="EMBL" id="OVEO01000006">
    <property type="protein sequence ID" value="SPQ96595.1"/>
    <property type="molecule type" value="Genomic_DNA"/>
</dbReference>
<evidence type="ECO:0000313" key="1">
    <source>
        <dbReference type="EMBL" id="SPQ96595.1"/>
    </source>
</evidence>
<keyword evidence="1" id="KW-0496">Mitochondrion</keyword>
<evidence type="ECO:0000313" key="2">
    <source>
        <dbReference type="Proteomes" id="UP000290189"/>
    </source>
</evidence>
<gene>
    <name evidence="1" type="ORF">PLBR_LOCUS3810</name>
</gene>
<proteinExistence type="predicted"/>
<dbReference type="Proteomes" id="UP000290189">
    <property type="component" value="Unassembled WGS sequence"/>
</dbReference>
<protein>
    <submittedName>
        <fullName evidence="1">Uncharacterized protein</fullName>
    </submittedName>
</protein>
<accession>A0A3P3Y8U5</accession>